<reference evidence="2 3" key="1">
    <citation type="submission" date="2019-04" db="EMBL/GenBank/DDBJ databases">
        <authorList>
            <person name="Li M."/>
        </authorList>
    </citation>
    <scope>NUCLEOTIDE SEQUENCE [LARGE SCALE GENOMIC DNA]</scope>
    <source>
        <strain evidence="2 3">LAM1902</strain>
    </source>
</reference>
<keyword evidence="1" id="KW-0472">Membrane</keyword>
<organism evidence="2 3">
    <name type="scientific">Pseudomonas nicosulfuronedens</name>
    <dbReference type="NCBI Taxonomy" id="2571105"/>
    <lineage>
        <taxon>Bacteria</taxon>
        <taxon>Pseudomonadati</taxon>
        <taxon>Pseudomonadota</taxon>
        <taxon>Gammaproteobacteria</taxon>
        <taxon>Pseudomonadales</taxon>
        <taxon>Pseudomonadaceae</taxon>
        <taxon>Pseudomonas</taxon>
    </lineage>
</organism>
<keyword evidence="1" id="KW-1133">Transmembrane helix</keyword>
<gene>
    <name evidence="2" type="ORF">FAS41_30555</name>
</gene>
<protein>
    <submittedName>
        <fullName evidence="2">Uncharacterized protein</fullName>
    </submittedName>
</protein>
<dbReference type="EMBL" id="SWDV01000100">
    <property type="protein sequence ID" value="TLX69598.1"/>
    <property type="molecule type" value="Genomic_DNA"/>
</dbReference>
<dbReference type="Proteomes" id="UP000306635">
    <property type="component" value="Unassembled WGS sequence"/>
</dbReference>
<feature type="transmembrane region" description="Helical" evidence="1">
    <location>
        <begin position="48"/>
        <end position="64"/>
    </location>
</feature>
<dbReference type="AlphaFoldDB" id="A0A5R9QKR9"/>
<name>A0A5R9QKR9_9PSED</name>
<evidence type="ECO:0000313" key="2">
    <source>
        <dbReference type="EMBL" id="TLX69598.1"/>
    </source>
</evidence>
<feature type="transmembrane region" description="Helical" evidence="1">
    <location>
        <begin position="16"/>
        <end position="36"/>
    </location>
</feature>
<dbReference type="OrthoDB" id="6902815at2"/>
<accession>A0A5R9QKR9</accession>
<keyword evidence="3" id="KW-1185">Reference proteome</keyword>
<keyword evidence="1" id="KW-0812">Transmembrane</keyword>
<evidence type="ECO:0000256" key="1">
    <source>
        <dbReference type="SAM" id="Phobius"/>
    </source>
</evidence>
<comment type="caution">
    <text evidence="2">The sequence shown here is derived from an EMBL/GenBank/DDBJ whole genome shotgun (WGS) entry which is preliminary data.</text>
</comment>
<proteinExistence type="predicted"/>
<sequence>MQIAPPELQKIRGIWLFLRMFIGGVLGFVFGLYFIGTLNDESGTFARIWALSFGVGYAAPKIWAAQESILLKRIASDDEPARSER</sequence>
<evidence type="ECO:0000313" key="3">
    <source>
        <dbReference type="Proteomes" id="UP000306635"/>
    </source>
</evidence>